<dbReference type="EMBL" id="UZAH01026221">
    <property type="protein sequence ID" value="VDO77322.1"/>
    <property type="molecule type" value="Genomic_DNA"/>
</dbReference>
<dbReference type="AlphaFoldDB" id="A0A3P8BZD9"/>
<dbReference type="InterPro" id="IPR000418">
    <property type="entry name" value="Ets_dom"/>
</dbReference>
<reference evidence="2" key="1">
    <citation type="submission" date="2018-11" db="EMBL/GenBank/DDBJ databases">
        <authorList>
            <consortium name="Pathogen Informatics"/>
        </authorList>
    </citation>
    <scope>NUCLEOTIDE SEQUENCE [LARGE SCALE GENOMIC DNA]</scope>
</reference>
<evidence type="ECO:0000313" key="2">
    <source>
        <dbReference type="EMBL" id="VDO77322.1"/>
    </source>
</evidence>
<evidence type="ECO:0000259" key="1">
    <source>
        <dbReference type="PROSITE" id="PS50061"/>
    </source>
</evidence>
<gene>
    <name evidence="2" type="ORF">HPBE_LOCUS8678</name>
</gene>
<dbReference type="GO" id="GO:0043565">
    <property type="term" value="F:sequence-specific DNA binding"/>
    <property type="evidence" value="ECO:0007669"/>
    <property type="project" value="InterPro"/>
</dbReference>
<proteinExistence type="predicted"/>
<dbReference type="InterPro" id="IPR036390">
    <property type="entry name" value="WH_DNA-bd_sf"/>
</dbReference>
<name>A0A3P8BZD9_HELPZ</name>
<accession>A0A3P8BZD9</accession>
<sequence length="227" mass="26721">MYPSFKRFPTQRLTYSWSDRHCSLIDQLKIPLVPSTQALAQALVYKFNGPHRRQGYWMNYKNLSRTLRKYNEDDLLLRVNQRRLEQAFICRQRKFCDISPGCSDCSSTAHVIMGQLELGHWEKFSLFIVALCADINNGIRSQVSSMESAYNGLAKCIRSLDARYRFCKRCFFLINLLVPVCFQRVTYVLWKACEHPLCVISSWPSFSYILRAQNHHLYIKEFARRVI</sequence>
<feature type="domain" description="ETS" evidence="1">
    <location>
        <begin position="52"/>
        <end position="89"/>
    </location>
</feature>
<dbReference type="GO" id="GO:0003700">
    <property type="term" value="F:DNA-binding transcription factor activity"/>
    <property type="evidence" value="ECO:0007669"/>
    <property type="project" value="InterPro"/>
</dbReference>
<dbReference type="SUPFAM" id="SSF46785">
    <property type="entry name" value="Winged helix' DNA-binding domain"/>
    <property type="match status" value="1"/>
</dbReference>
<organism evidence="2">
    <name type="scientific">Heligmosomoides polygyrus</name>
    <name type="common">Parasitic roundworm</name>
    <dbReference type="NCBI Taxonomy" id="6339"/>
    <lineage>
        <taxon>Eukaryota</taxon>
        <taxon>Metazoa</taxon>
        <taxon>Ecdysozoa</taxon>
        <taxon>Nematoda</taxon>
        <taxon>Chromadorea</taxon>
        <taxon>Rhabditida</taxon>
        <taxon>Rhabditina</taxon>
        <taxon>Rhabditomorpha</taxon>
        <taxon>Strongyloidea</taxon>
        <taxon>Heligmosomidae</taxon>
        <taxon>Heligmosomoides</taxon>
    </lineage>
</organism>
<protein>
    <recommendedName>
        <fullName evidence="1">ETS domain-containing protein</fullName>
    </recommendedName>
</protein>
<dbReference type="PROSITE" id="PS50061">
    <property type="entry name" value="ETS_DOMAIN_3"/>
    <property type="match status" value="1"/>
</dbReference>
<dbReference type="OrthoDB" id="5816211at2759"/>